<dbReference type="InterPro" id="IPR036271">
    <property type="entry name" value="Tet_transcr_reg_TetR-rel_C_sf"/>
</dbReference>
<dbReference type="PRINTS" id="PR00455">
    <property type="entry name" value="HTHTETR"/>
</dbReference>
<protein>
    <submittedName>
        <fullName evidence="4">Transcriptional regulator, TetR family</fullName>
    </submittedName>
</protein>
<dbReference type="SUPFAM" id="SSF46689">
    <property type="entry name" value="Homeodomain-like"/>
    <property type="match status" value="1"/>
</dbReference>
<organism evidence="4 5">
    <name type="scientific">Leifsonia aquatica ATCC 14665</name>
    <dbReference type="NCBI Taxonomy" id="1358026"/>
    <lineage>
        <taxon>Bacteria</taxon>
        <taxon>Bacillati</taxon>
        <taxon>Actinomycetota</taxon>
        <taxon>Actinomycetes</taxon>
        <taxon>Micrococcales</taxon>
        <taxon>Microbacteriaceae</taxon>
        <taxon>Leifsonia</taxon>
    </lineage>
</organism>
<gene>
    <name evidence="4" type="ORF">N136_02854</name>
</gene>
<feature type="domain" description="HTH tetR-type" evidence="3">
    <location>
        <begin position="1"/>
        <end position="61"/>
    </location>
</feature>
<dbReference type="InterPro" id="IPR001647">
    <property type="entry name" value="HTH_TetR"/>
</dbReference>
<feature type="DNA-binding region" description="H-T-H motif" evidence="2">
    <location>
        <begin position="24"/>
        <end position="43"/>
    </location>
</feature>
<dbReference type="Gene3D" id="1.10.357.10">
    <property type="entry name" value="Tetracycline Repressor, domain 2"/>
    <property type="match status" value="1"/>
</dbReference>
<reference evidence="4 5" key="1">
    <citation type="submission" date="2013-08" db="EMBL/GenBank/DDBJ databases">
        <authorList>
            <person name="Weinstock G."/>
            <person name="Sodergren E."/>
            <person name="Wylie T."/>
            <person name="Fulton L."/>
            <person name="Fulton R."/>
            <person name="Fronick C."/>
            <person name="O'Laughlin M."/>
            <person name="Godfrey J."/>
            <person name="Miner T."/>
            <person name="Herter B."/>
            <person name="Appelbaum E."/>
            <person name="Cordes M."/>
            <person name="Lek S."/>
            <person name="Wollam A."/>
            <person name="Pepin K.H."/>
            <person name="Palsikar V.B."/>
            <person name="Mitreva M."/>
            <person name="Wilson R.K."/>
        </authorList>
    </citation>
    <scope>NUCLEOTIDE SEQUENCE [LARGE SCALE GENOMIC DNA]</scope>
    <source>
        <strain evidence="4 5">ATCC 14665</strain>
    </source>
</reference>
<dbReference type="Pfam" id="PF00440">
    <property type="entry name" value="TetR_N"/>
    <property type="match status" value="1"/>
</dbReference>
<accession>U2RQD4</accession>
<dbReference type="Gene3D" id="1.10.10.60">
    <property type="entry name" value="Homeodomain-like"/>
    <property type="match status" value="1"/>
</dbReference>
<keyword evidence="1 2" id="KW-0238">DNA-binding</keyword>
<dbReference type="Proteomes" id="UP000016605">
    <property type="component" value="Unassembled WGS sequence"/>
</dbReference>
<dbReference type="SUPFAM" id="SSF48498">
    <property type="entry name" value="Tetracyclin repressor-like, C-terminal domain"/>
    <property type="match status" value="1"/>
</dbReference>
<dbReference type="PANTHER" id="PTHR30055">
    <property type="entry name" value="HTH-TYPE TRANSCRIPTIONAL REGULATOR RUTR"/>
    <property type="match status" value="1"/>
</dbReference>
<dbReference type="EMBL" id="AWVQ01000378">
    <property type="protein sequence ID" value="ERK70804.1"/>
    <property type="molecule type" value="Genomic_DNA"/>
</dbReference>
<dbReference type="InterPro" id="IPR009057">
    <property type="entry name" value="Homeodomain-like_sf"/>
</dbReference>
<proteinExistence type="predicted"/>
<dbReference type="PATRIC" id="fig|1358026.3.peg.2426"/>
<feature type="non-terminal residue" evidence="4">
    <location>
        <position position="1"/>
    </location>
</feature>
<evidence type="ECO:0000256" key="2">
    <source>
        <dbReference type="PROSITE-ProRule" id="PRU00335"/>
    </source>
</evidence>
<name>U2RQD4_LEIAQ</name>
<dbReference type="AlphaFoldDB" id="U2RQD4"/>
<dbReference type="HOGENOM" id="CLU_1443879_0_0_11"/>
<comment type="caution">
    <text evidence="4">The sequence shown here is derived from an EMBL/GenBank/DDBJ whole genome shotgun (WGS) entry which is preliminary data.</text>
</comment>
<sequence length="187" mass="20160">ASARDAIVRAAAEEFVERGYEAASLRAIARRAGVDSALVHHYFDGKADLFAAALEAPLRPDRVLDVVLSAPREEIGERLVRYLCEQLDDGPAAGRMVVVLRTALGSGPGTRMVREFLTREVFSRLAALNDGADDAELRADLAAAQIVGLIMTRYVLKLEPVAAASADELARRVGPVLQWHLFGTPLG</sequence>
<dbReference type="Pfam" id="PF17920">
    <property type="entry name" value="TetR_C_16"/>
    <property type="match status" value="1"/>
</dbReference>
<dbReference type="RefSeq" id="WP_021763302.1">
    <property type="nucleotide sequence ID" value="NZ_KI272258.1"/>
</dbReference>
<dbReference type="InterPro" id="IPR050109">
    <property type="entry name" value="HTH-type_TetR-like_transc_reg"/>
</dbReference>
<dbReference type="PANTHER" id="PTHR30055:SF235">
    <property type="entry name" value="TRANSCRIPTIONAL REGULATORY PROTEIN"/>
    <property type="match status" value="1"/>
</dbReference>
<dbReference type="GO" id="GO:0000976">
    <property type="term" value="F:transcription cis-regulatory region binding"/>
    <property type="evidence" value="ECO:0007669"/>
    <property type="project" value="TreeGrafter"/>
</dbReference>
<evidence type="ECO:0000256" key="1">
    <source>
        <dbReference type="ARBA" id="ARBA00023125"/>
    </source>
</evidence>
<evidence type="ECO:0000313" key="4">
    <source>
        <dbReference type="EMBL" id="ERK70804.1"/>
    </source>
</evidence>
<evidence type="ECO:0000259" key="3">
    <source>
        <dbReference type="PROSITE" id="PS50977"/>
    </source>
</evidence>
<dbReference type="InterPro" id="IPR041678">
    <property type="entry name" value="TetR_C_16"/>
</dbReference>
<evidence type="ECO:0000313" key="5">
    <source>
        <dbReference type="Proteomes" id="UP000016605"/>
    </source>
</evidence>
<dbReference type="GO" id="GO:0003700">
    <property type="term" value="F:DNA-binding transcription factor activity"/>
    <property type="evidence" value="ECO:0007669"/>
    <property type="project" value="TreeGrafter"/>
</dbReference>
<dbReference type="PROSITE" id="PS50977">
    <property type="entry name" value="HTH_TETR_2"/>
    <property type="match status" value="1"/>
</dbReference>